<keyword evidence="9" id="KW-1185">Reference proteome</keyword>
<reference evidence="8 9" key="1">
    <citation type="submission" date="2019-08" db="EMBL/GenBank/DDBJ databases">
        <title>Genome of Vicingus serpentipes NCIMB 15042.</title>
        <authorList>
            <person name="Bowman J.P."/>
        </authorList>
    </citation>
    <scope>NUCLEOTIDE SEQUENCE [LARGE SCALE GENOMIC DNA]</scope>
    <source>
        <strain evidence="8 9">NCIMB 15042</strain>
    </source>
</reference>
<name>A0A5C6RR35_9FLAO</name>
<dbReference type="SMART" id="SM00028">
    <property type="entry name" value="TPR"/>
    <property type="match status" value="3"/>
</dbReference>
<dbReference type="Proteomes" id="UP000321721">
    <property type="component" value="Unassembled WGS sequence"/>
</dbReference>
<feature type="repeat" description="TPR" evidence="4">
    <location>
        <begin position="88"/>
        <end position="121"/>
    </location>
</feature>
<evidence type="ECO:0000256" key="6">
    <source>
        <dbReference type="SAM" id="MobiDB-lite"/>
    </source>
</evidence>
<dbReference type="AlphaFoldDB" id="A0A5C6RR35"/>
<dbReference type="CDD" id="cd07185">
    <property type="entry name" value="OmpA_C-like"/>
    <property type="match status" value="1"/>
</dbReference>
<organism evidence="8 9">
    <name type="scientific">Vicingus serpentipes</name>
    <dbReference type="NCBI Taxonomy" id="1926625"/>
    <lineage>
        <taxon>Bacteria</taxon>
        <taxon>Pseudomonadati</taxon>
        <taxon>Bacteroidota</taxon>
        <taxon>Flavobacteriia</taxon>
        <taxon>Flavobacteriales</taxon>
        <taxon>Vicingaceae</taxon>
        <taxon>Vicingus</taxon>
    </lineage>
</organism>
<dbReference type="InterPro" id="IPR011990">
    <property type="entry name" value="TPR-like_helical_dom_sf"/>
</dbReference>
<keyword evidence="3" id="KW-0998">Cell outer membrane</keyword>
<dbReference type="InterPro" id="IPR011659">
    <property type="entry name" value="WD40"/>
</dbReference>
<dbReference type="SUPFAM" id="SSF103088">
    <property type="entry name" value="OmpA-like"/>
    <property type="match status" value="1"/>
</dbReference>
<evidence type="ECO:0000313" key="9">
    <source>
        <dbReference type="Proteomes" id="UP000321721"/>
    </source>
</evidence>
<dbReference type="InterPro" id="IPR006664">
    <property type="entry name" value="OMP_bac"/>
</dbReference>
<dbReference type="EMBL" id="VOOS01000005">
    <property type="protein sequence ID" value="TXB64345.1"/>
    <property type="molecule type" value="Genomic_DNA"/>
</dbReference>
<dbReference type="InterPro" id="IPR011042">
    <property type="entry name" value="6-blade_b-propeller_TolB-like"/>
</dbReference>
<evidence type="ECO:0000256" key="1">
    <source>
        <dbReference type="ARBA" id="ARBA00004442"/>
    </source>
</evidence>
<dbReference type="InterPro" id="IPR036737">
    <property type="entry name" value="OmpA-like_sf"/>
</dbReference>
<dbReference type="Gene3D" id="1.25.40.10">
    <property type="entry name" value="Tetratricopeptide repeat domain"/>
    <property type="match status" value="1"/>
</dbReference>
<evidence type="ECO:0000259" key="7">
    <source>
        <dbReference type="PROSITE" id="PS51123"/>
    </source>
</evidence>
<accession>A0A5C6RR35</accession>
<dbReference type="PROSITE" id="PS50005">
    <property type="entry name" value="TPR"/>
    <property type="match status" value="1"/>
</dbReference>
<proteinExistence type="predicted"/>
<dbReference type="InterPro" id="IPR019734">
    <property type="entry name" value="TPR_rpt"/>
</dbReference>
<feature type="region of interest" description="Disordered" evidence="6">
    <location>
        <begin position="656"/>
        <end position="676"/>
    </location>
</feature>
<feature type="domain" description="OmpA-like" evidence="7">
    <location>
        <begin position="552"/>
        <end position="676"/>
    </location>
</feature>
<dbReference type="SUPFAM" id="SSF82171">
    <property type="entry name" value="DPP6 N-terminal domain-like"/>
    <property type="match status" value="1"/>
</dbReference>
<dbReference type="Pfam" id="PF07676">
    <property type="entry name" value="PD40"/>
    <property type="match status" value="2"/>
</dbReference>
<evidence type="ECO:0000256" key="5">
    <source>
        <dbReference type="PROSITE-ProRule" id="PRU00473"/>
    </source>
</evidence>
<dbReference type="InterPro" id="IPR006665">
    <property type="entry name" value="OmpA-like"/>
</dbReference>
<dbReference type="GO" id="GO:0009279">
    <property type="term" value="C:cell outer membrane"/>
    <property type="evidence" value="ECO:0007669"/>
    <property type="project" value="UniProtKB-SubCell"/>
</dbReference>
<dbReference type="Gene3D" id="2.60.40.1120">
    <property type="entry name" value="Carboxypeptidase-like, regulatory domain"/>
    <property type="match status" value="1"/>
</dbReference>
<keyword evidence="4" id="KW-0802">TPR repeat</keyword>
<evidence type="ECO:0000256" key="2">
    <source>
        <dbReference type="ARBA" id="ARBA00023136"/>
    </source>
</evidence>
<dbReference type="PRINTS" id="PR01021">
    <property type="entry name" value="OMPADOMAIN"/>
</dbReference>
<evidence type="ECO:0000313" key="8">
    <source>
        <dbReference type="EMBL" id="TXB64345.1"/>
    </source>
</evidence>
<evidence type="ECO:0000256" key="4">
    <source>
        <dbReference type="PROSITE-ProRule" id="PRU00339"/>
    </source>
</evidence>
<dbReference type="PROSITE" id="PS51123">
    <property type="entry name" value="OMPA_2"/>
    <property type="match status" value="1"/>
</dbReference>
<comment type="subcellular location">
    <subcellularLocation>
        <location evidence="1">Cell outer membrane</location>
    </subcellularLocation>
</comment>
<dbReference type="SUPFAM" id="SSF48452">
    <property type="entry name" value="TPR-like"/>
    <property type="match status" value="1"/>
</dbReference>
<dbReference type="Pfam" id="PF00691">
    <property type="entry name" value="OmpA"/>
    <property type="match status" value="1"/>
</dbReference>
<gene>
    <name evidence="8" type="ORF">FRY74_11175</name>
</gene>
<protein>
    <submittedName>
        <fullName evidence="8">OmpA family protein</fullName>
    </submittedName>
</protein>
<dbReference type="SUPFAM" id="SSF49464">
    <property type="entry name" value="Carboxypeptidase regulatory domain-like"/>
    <property type="match status" value="1"/>
</dbReference>
<dbReference type="InterPro" id="IPR008969">
    <property type="entry name" value="CarboxyPept-like_regulatory"/>
</dbReference>
<keyword evidence="2 5" id="KW-0472">Membrane</keyword>
<evidence type="ECO:0000256" key="3">
    <source>
        <dbReference type="ARBA" id="ARBA00023237"/>
    </source>
</evidence>
<dbReference type="Gene3D" id="3.30.1330.60">
    <property type="entry name" value="OmpA-like domain"/>
    <property type="match status" value="1"/>
</dbReference>
<dbReference type="OrthoDB" id="9809364at2"/>
<dbReference type="PANTHER" id="PTHR30329">
    <property type="entry name" value="STATOR ELEMENT OF FLAGELLAR MOTOR COMPLEX"/>
    <property type="match status" value="1"/>
</dbReference>
<comment type="caution">
    <text evidence="8">The sequence shown here is derived from an EMBL/GenBank/DDBJ whole genome shotgun (WGS) entry which is preliminary data.</text>
</comment>
<sequence>MVWKLILKEIQHYLNKMRRLLVLCILIFSSQLIVGQNIPFDKNNFTDKERLKSALKNIQEGDAFYFSNIYSKALEKFSEANTFNPKNADLNAKIGDCYLRTGEYKKAQLSLEKAYQLNPEMDGYFLYLLGKTYHINNNFKSAIEFYKKAKSKGSNLNSSAIETAGKKIEECEFGKELVASSVKVVITNVGNLINSADHEYVPVITADESEMFFTSRRKNTTGGKRDYLIDDYYEDIYYSKKENETWSEAVNISSPINSEFHDATVGLSIDGQKLFIYRDNAKGDGNILVTERTGNSWSEPEELPNPINSKHQETSACFSYTGKTIYFVSDRPGGYGGKDIYKSDLDEKGKWGNAQNLGATINTPFDEDAIFLHADGKTLYFSSKGHQTMGGYDIFKSVFEKNKWSTPINLGYPINSADDDVCFVLSANGKYGYYTSEKVEGQGKKDIYKLTFEVKDDKPRLTLLKGIVYDSKSKELLSAQIEIFDNTENKLVSTYHSNSVTGKYIVSLPAGHDYGISVRKEGYLFYSQNINIPDTAAFQEIKKDIGLDKIEAGKKVVLMNIFYDYNKSSLRTSSFNELDKVVELLNKNPKMKVELGAHSDSRGSDGYNLKLSQDRAQSCVDYLTSKGIDKVRLNAKGYGESKPIILETEINNLKTEDEKEKAHQQNRRTEFKILEH</sequence>
<dbReference type="PANTHER" id="PTHR30329:SF21">
    <property type="entry name" value="LIPOPROTEIN YIAD-RELATED"/>
    <property type="match status" value="1"/>
</dbReference>
<dbReference type="Pfam" id="PF13181">
    <property type="entry name" value="TPR_8"/>
    <property type="match status" value="2"/>
</dbReference>
<dbReference type="Gene3D" id="2.120.10.30">
    <property type="entry name" value="TolB, C-terminal domain"/>
    <property type="match status" value="1"/>
</dbReference>
<dbReference type="InterPro" id="IPR050330">
    <property type="entry name" value="Bact_OuterMem_StrucFunc"/>
</dbReference>